<dbReference type="InterPro" id="IPR012341">
    <property type="entry name" value="6hp_glycosidase-like_sf"/>
</dbReference>
<dbReference type="KEGG" id="cvr:CHLNCDRAFT_142937"/>
<dbReference type="SUPFAM" id="SSF48208">
    <property type="entry name" value="Six-hairpin glycosidases"/>
    <property type="match status" value="1"/>
</dbReference>
<name>E1Z942_CHLVA</name>
<keyword evidence="1" id="KW-1133">Transmembrane helix</keyword>
<evidence type="ECO:0000313" key="3">
    <source>
        <dbReference type="Proteomes" id="UP000008141"/>
    </source>
</evidence>
<proteinExistence type="predicted"/>
<dbReference type="InterPro" id="IPR008313">
    <property type="entry name" value="GH125"/>
</dbReference>
<keyword evidence="1" id="KW-0472">Membrane</keyword>
<dbReference type="Proteomes" id="UP000008141">
    <property type="component" value="Unassembled WGS sequence"/>
</dbReference>
<keyword evidence="1" id="KW-0812">Transmembrane</keyword>
<dbReference type="InParanoid" id="E1Z942"/>
<dbReference type="EMBL" id="GL433839">
    <property type="protein sequence ID" value="EFN57714.1"/>
    <property type="molecule type" value="Genomic_DNA"/>
</dbReference>
<reference evidence="2 3" key="1">
    <citation type="journal article" date="2010" name="Plant Cell">
        <title>The Chlorella variabilis NC64A genome reveals adaptation to photosymbiosis, coevolution with viruses, and cryptic sex.</title>
        <authorList>
            <person name="Blanc G."/>
            <person name="Duncan G."/>
            <person name="Agarkova I."/>
            <person name="Borodovsky M."/>
            <person name="Gurnon J."/>
            <person name="Kuo A."/>
            <person name="Lindquist E."/>
            <person name="Lucas S."/>
            <person name="Pangilinan J."/>
            <person name="Polle J."/>
            <person name="Salamov A."/>
            <person name="Terry A."/>
            <person name="Yamada T."/>
            <person name="Dunigan D.D."/>
            <person name="Grigoriev I.V."/>
            <person name="Claverie J.M."/>
            <person name="Van Etten J.L."/>
        </authorList>
    </citation>
    <scope>NUCLEOTIDE SEQUENCE [LARGE SCALE GENOMIC DNA]</scope>
    <source>
        <strain evidence="2 3">NC64A</strain>
    </source>
</reference>
<evidence type="ECO:0000256" key="1">
    <source>
        <dbReference type="SAM" id="Phobius"/>
    </source>
</evidence>
<dbReference type="InterPro" id="IPR008928">
    <property type="entry name" value="6-hairpin_glycosidase_sf"/>
</dbReference>
<dbReference type="GO" id="GO:0005975">
    <property type="term" value="P:carbohydrate metabolic process"/>
    <property type="evidence" value="ECO:0007669"/>
    <property type="project" value="InterPro"/>
</dbReference>
<dbReference type="STRING" id="554065.E1Z942"/>
<organism evidence="3">
    <name type="scientific">Chlorella variabilis</name>
    <name type="common">Green alga</name>
    <dbReference type="NCBI Taxonomy" id="554065"/>
    <lineage>
        <taxon>Eukaryota</taxon>
        <taxon>Viridiplantae</taxon>
        <taxon>Chlorophyta</taxon>
        <taxon>core chlorophytes</taxon>
        <taxon>Trebouxiophyceae</taxon>
        <taxon>Chlorellales</taxon>
        <taxon>Chlorellaceae</taxon>
        <taxon>Chlorella clade</taxon>
        <taxon>Chlorella</taxon>
    </lineage>
</organism>
<dbReference type="RefSeq" id="XP_005849816.1">
    <property type="nucleotide sequence ID" value="XM_005849754.1"/>
</dbReference>
<gene>
    <name evidence="2" type="ORF">CHLNCDRAFT_142937</name>
</gene>
<dbReference type="Gene3D" id="1.50.10.10">
    <property type="match status" value="1"/>
</dbReference>
<keyword evidence="3" id="KW-1185">Reference proteome</keyword>
<dbReference type="GeneID" id="17357277"/>
<protein>
    <submittedName>
        <fullName evidence="2">Expressed protein</fullName>
    </submittedName>
</protein>
<dbReference type="OrthoDB" id="7771656at2759"/>
<evidence type="ECO:0000313" key="2">
    <source>
        <dbReference type="EMBL" id="EFN57714.1"/>
    </source>
</evidence>
<dbReference type="PANTHER" id="PTHR31047">
    <property type="entry name" value="MEIOTICALLY UP-REGULATED GENE 157 PROTEIN"/>
    <property type="match status" value="1"/>
</dbReference>
<dbReference type="Pfam" id="PF06824">
    <property type="entry name" value="Glyco_hydro_125"/>
    <property type="match status" value="1"/>
</dbReference>
<dbReference type="PANTHER" id="PTHR31047:SF0">
    <property type="entry name" value="MEIOTICALLY UP-REGULATED GENE 157 PROTEIN"/>
    <property type="match status" value="1"/>
</dbReference>
<feature type="transmembrane region" description="Helical" evidence="1">
    <location>
        <begin position="12"/>
        <end position="33"/>
    </location>
</feature>
<sequence>MASLLSTSGRRTAVGPGWLLVLVLVAFLVSSHFCMQQRLYTTAVYLGDGSENDRLPASSRPRRAAGERLPAEVWAGFTPPYLATASSQVVKLLSEKECKELEELCGRCLADELFTMIPFHNGNKVFVATGDIASMWIRDSAVQLGTIVPRMTHQPALRLLATMIVIDPYANS</sequence>
<accession>E1Z942</accession>
<dbReference type="AlphaFoldDB" id="E1Z942"/>